<gene>
    <name evidence="2" type="ORF">IQ26_07582</name>
</gene>
<organism evidence="2 3">
    <name type="scientific">Mesorhizobium tianshanense</name>
    <dbReference type="NCBI Taxonomy" id="39844"/>
    <lineage>
        <taxon>Bacteria</taxon>
        <taxon>Pseudomonadati</taxon>
        <taxon>Pseudomonadota</taxon>
        <taxon>Alphaproteobacteria</taxon>
        <taxon>Hyphomicrobiales</taxon>
        <taxon>Phyllobacteriaceae</taxon>
        <taxon>Mesorhizobium</taxon>
    </lineage>
</organism>
<comment type="caution">
    <text evidence="2">The sequence shown here is derived from an EMBL/GenBank/DDBJ whole genome shotgun (WGS) entry which is preliminary data.</text>
</comment>
<dbReference type="RefSeq" id="WP_126043216.1">
    <property type="nucleotide sequence ID" value="NZ_BSPF01000073.1"/>
</dbReference>
<protein>
    <submittedName>
        <fullName evidence="2">Uncharacterized protein</fullName>
    </submittedName>
</protein>
<evidence type="ECO:0000313" key="2">
    <source>
        <dbReference type="EMBL" id="TWI17105.1"/>
    </source>
</evidence>
<dbReference type="Proteomes" id="UP000317122">
    <property type="component" value="Unassembled WGS sequence"/>
</dbReference>
<name>A0A562MB04_9HYPH</name>
<feature type="region of interest" description="Disordered" evidence="1">
    <location>
        <begin position="1"/>
        <end position="20"/>
    </location>
</feature>
<feature type="compositionally biased region" description="Low complexity" evidence="1">
    <location>
        <begin position="8"/>
        <end position="20"/>
    </location>
</feature>
<proteinExistence type="predicted"/>
<accession>A0A562MB04</accession>
<evidence type="ECO:0000313" key="3">
    <source>
        <dbReference type="Proteomes" id="UP000317122"/>
    </source>
</evidence>
<sequence>MAKLKMFQGNNPGGNIPNQQGYRNVATGVLNNLAAFRNASTTDRSELLKQYATPAHKIFQQTRSPIQDVEISKNNCKISIYNDERKKPAVNFGKHKMVLPEMQTGDPPLDSNYLAPYVQAIVALYGATGGGTPAQVTAACEFLFGIMLLTRCR</sequence>
<reference evidence="2 3" key="1">
    <citation type="journal article" date="2015" name="Stand. Genomic Sci.">
        <title>Genomic Encyclopedia of Bacterial and Archaeal Type Strains, Phase III: the genomes of soil and plant-associated and newly described type strains.</title>
        <authorList>
            <person name="Whitman W.B."/>
            <person name="Woyke T."/>
            <person name="Klenk H.P."/>
            <person name="Zhou Y."/>
            <person name="Lilburn T.G."/>
            <person name="Beck B.J."/>
            <person name="De Vos P."/>
            <person name="Vandamme P."/>
            <person name="Eisen J.A."/>
            <person name="Garrity G."/>
            <person name="Hugenholtz P."/>
            <person name="Kyrpides N.C."/>
        </authorList>
    </citation>
    <scope>NUCLEOTIDE SEQUENCE [LARGE SCALE GENOMIC DNA]</scope>
    <source>
        <strain evidence="2 3">CGMCC 1.2546</strain>
    </source>
</reference>
<dbReference type="EMBL" id="VLKT01000112">
    <property type="protein sequence ID" value="TWI17105.1"/>
    <property type="molecule type" value="Genomic_DNA"/>
</dbReference>
<keyword evidence="3" id="KW-1185">Reference proteome</keyword>
<dbReference type="OrthoDB" id="8075084at2"/>
<dbReference type="AlphaFoldDB" id="A0A562MB04"/>
<evidence type="ECO:0000256" key="1">
    <source>
        <dbReference type="SAM" id="MobiDB-lite"/>
    </source>
</evidence>